<proteinExistence type="predicted"/>
<dbReference type="Gene3D" id="3.40.50.720">
    <property type="entry name" value="NAD(P)-binding Rossmann-like Domain"/>
    <property type="match status" value="1"/>
</dbReference>
<sequence>MTASSIAGGPVALLVGAGDAIGAAVARRFAAGGLQVCMARRDAAKAKALIDEVVASGGALQAFSVDARQEAAVQDLFAEVEREVGPIEVCLYNAGSNVNTPLLETSESLFRKSWELACYGGFLTGREAARYMLQRGHGTILFTGATASVRGGAGFAAFASAKFGLRALAQSMARELGPKNIHVAHLLIDGGVDSEAIRKRMRARIGDKVDSLPPNTLIQTKAIAEAYWALHVQPAYGWTHELDLRTSIERW</sequence>
<evidence type="ECO:0000313" key="1">
    <source>
        <dbReference type="EMBL" id="GEP56401.1"/>
    </source>
</evidence>
<dbReference type="InterPro" id="IPR002347">
    <property type="entry name" value="SDR_fam"/>
</dbReference>
<dbReference type="Proteomes" id="UP000321058">
    <property type="component" value="Unassembled WGS sequence"/>
</dbReference>
<accession>A0A512NBR6</accession>
<protein>
    <submittedName>
        <fullName evidence="1">Short-chain dehydrogenase</fullName>
    </submittedName>
</protein>
<dbReference type="EMBL" id="BKAJ01000065">
    <property type="protein sequence ID" value="GEP56401.1"/>
    <property type="molecule type" value="Genomic_DNA"/>
</dbReference>
<dbReference type="OrthoDB" id="5513072at2"/>
<gene>
    <name evidence="1" type="ORF">RSO01_35670</name>
</gene>
<organism evidence="1 2">
    <name type="scientific">Reyranella soli</name>
    <dbReference type="NCBI Taxonomy" id="1230389"/>
    <lineage>
        <taxon>Bacteria</taxon>
        <taxon>Pseudomonadati</taxon>
        <taxon>Pseudomonadota</taxon>
        <taxon>Alphaproteobacteria</taxon>
        <taxon>Hyphomicrobiales</taxon>
        <taxon>Reyranellaceae</taxon>
        <taxon>Reyranella</taxon>
    </lineage>
</organism>
<dbReference type="SUPFAM" id="SSF51735">
    <property type="entry name" value="NAD(P)-binding Rossmann-fold domains"/>
    <property type="match status" value="1"/>
</dbReference>
<dbReference type="Pfam" id="PF00106">
    <property type="entry name" value="adh_short"/>
    <property type="match status" value="1"/>
</dbReference>
<dbReference type="RefSeq" id="WP_147150469.1">
    <property type="nucleotide sequence ID" value="NZ_BKAJ01000065.1"/>
</dbReference>
<dbReference type="PANTHER" id="PTHR43431:SF7">
    <property type="entry name" value="OXIDOREDUCTASE, SHORT CHAIN DEHYDROGENASE_REDUCTASE FAMILY (AFU_ORTHOLOGUE AFUA_5G14000)"/>
    <property type="match status" value="1"/>
</dbReference>
<keyword evidence="2" id="KW-1185">Reference proteome</keyword>
<reference evidence="1 2" key="1">
    <citation type="submission" date="2019-07" db="EMBL/GenBank/DDBJ databases">
        <title>Whole genome shotgun sequence of Reyranella soli NBRC 108950.</title>
        <authorList>
            <person name="Hosoyama A."/>
            <person name="Uohara A."/>
            <person name="Ohji S."/>
            <person name="Ichikawa N."/>
        </authorList>
    </citation>
    <scope>NUCLEOTIDE SEQUENCE [LARGE SCALE GENOMIC DNA]</scope>
    <source>
        <strain evidence="1 2">NBRC 108950</strain>
    </source>
</reference>
<dbReference type="AlphaFoldDB" id="A0A512NBR6"/>
<dbReference type="PRINTS" id="PR00081">
    <property type="entry name" value="GDHRDH"/>
</dbReference>
<dbReference type="PANTHER" id="PTHR43431">
    <property type="entry name" value="OXIDOREDUCTASE, SHORT CHAIN DEHYDROGENASE/REDUCTASE FAMILY (AFU_ORTHOLOGUE AFUA_5G14000)"/>
    <property type="match status" value="1"/>
</dbReference>
<comment type="caution">
    <text evidence="1">The sequence shown here is derived from an EMBL/GenBank/DDBJ whole genome shotgun (WGS) entry which is preliminary data.</text>
</comment>
<dbReference type="InterPro" id="IPR036291">
    <property type="entry name" value="NAD(P)-bd_dom_sf"/>
</dbReference>
<evidence type="ECO:0000313" key="2">
    <source>
        <dbReference type="Proteomes" id="UP000321058"/>
    </source>
</evidence>
<name>A0A512NBR6_9HYPH</name>